<dbReference type="NCBIfam" id="NF010727">
    <property type="entry name" value="PRK14128.1-2"/>
    <property type="match status" value="1"/>
</dbReference>
<dbReference type="SUPFAM" id="SSF160719">
    <property type="entry name" value="gpW/gp25-like"/>
    <property type="match status" value="1"/>
</dbReference>
<organism evidence="2">
    <name type="scientific">Citrobacter rodentium</name>
    <dbReference type="NCBI Taxonomy" id="67825"/>
    <lineage>
        <taxon>Bacteria</taxon>
        <taxon>Pseudomonadati</taxon>
        <taxon>Pseudomonadota</taxon>
        <taxon>Gammaproteobacteria</taxon>
        <taxon>Enterobacterales</taxon>
        <taxon>Enterobacteriaceae</taxon>
        <taxon>Citrobacter</taxon>
    </lineage>
</organism>
<dbReference type="OMA" id="RCEPRIK"/>
<protein>
    <submittedName>
        <fullName evidence="2">Anti-adapter protein IraD</fullName>
    </submittedName>
</protein>
<accession>A0A482PQ94</accession>
<evidence type="ECO:0000259" key="1">
    <source>
        <dbReference type="Pfam" id="PF04965"/>
    </source>
</evidence>
<reference evidence="2" key="1">
    <citation type="submission" date="2019-03" db="EMBL/GenBank/DDBJ databases">
        <title>Complete genome sequence of enteropathogenic Citrobacter rodentium strain DBS100.</title>
        <authorList>
            <person name="Popov G."/>
            <person name="Fiebig A."/>
            <person name="Shideler S."/>
            <person name="Coombes B."/>
            <person name="Savchenko A."/>
        </authorList>
    </citation>
    <scope>NUCLEOTIDE SEQUENCE</scope>
    <source>
        <strain evidence="2">DBS100</strain>
    </source>
</reference>
<evidence type="ECO:0000313" key="2">
    <source>
        <dbReference type="EMBL" id="QBY29796.1"/>
    </source>
</evidence>
<dbReference type="EMBL" id="CP038008">
    <property type="protein sequence ID" value="QBY29796.1"/>
    <property type="molecule type" value="Genomic_DNA"/>
</dbReference>
<dbReference type="InterPro" id="IPR007048">
    <property type="entry name" value="IraD/Gp25-like"/>
</dbReference>
<name>A0A482PQ94_CITRO</name>
<gene>
    <name evidence="2" type="primary">iraD</name>
    <name evidence="2" type="ORF">E2R62_13715</name>
</gene>
<dbReference type="RefSeq" id="WP_012907481.1">
    <property type="nucleotide sequence ID" value="NZ_CAJTBI010000035.1"/>
</dbReference>
<sequence length="126" mass="14271">MKQPAIPVALFDRLVDENISPRESVRRELICLFNTRAPQQTEGLPPLLIWGAPEWHGLNVSDKRVLNGVCRQLRSAILRLEPRIVALTVSVKEAGQQALALHIDAQLWHDDAPLQLELAWRNGSWQ</sequence>
<proteinExistence type="predicted"/>
<dbReference type="AlphaFoldDB" id="A0A482PQ94"/>
<feature type="domain" description="IraD/Gp25-like" evidence="1">
    <location>
        <begin position="22"/>
        <end position="111"/>
    </location>
</feature>
<dbReference type="Pfam" id="PF04965">
    <property type="entry name" value="GPW_gp25"/>
    <property type="match status" value="1"/>
</dbReference>